<evidence type="ECO:0000256" key="1">
    <source>
        <dbReference type="ARBA" id="ARBA00005695"/>
    </source>
</evidence>
<dbReference type="Proteomes" id="UP001597094">
    <property type="component" value="Unassembled WGS sequence"/>
</dbReference>
<proteinExistence type="inferred from homology"/>
<evidence type="ECO:0000256" key="3">
    <source>
        <dbReference type="ARBA" id="ARBA00022729"/>
    </source>
</evidence>
<organism evidence="5 6">
    <name type="scientific">Pontibacter rugosus</name>
    <dbReference type="NCBI Taxonomy" id="1745966"/>
    <lineage>
        <taxon>Bacteria</taxon>
        <taxon>Pseudomonadati</taxon>
        <taxon>Bacteroidota</taxon>
        <taxon>Cytophagia</taxon>
        <taxon>Cytophagales</taxon>
        <taxon>Hymenobacteraceae</taxon>
        <taxon>Pontibacter</taxon>
    </lineage>
</organism>
<dbReference type="Gene3D" id="3.40.190.10">
    <property type="entry name" value="Periplasmic binding protein-like II"/>
    <property type="match status" value="1"/>
</dbReference>
<dbReference type="Pfam" id="PF00496">
    <property type="entry name" value="SBP_bac_5"/>
    <property type="match status" value="1"/>
</dbReference>
<feature type="domain" description="Solute-binding protein family 5" evidence="4">
    <location>
        <begin position="71"/>
        <end position="473"/>
    </location>
</feature>
<dbReference type="PIRSF" id="PIRSF002741">
    <property type="entry name" value="MppA"/>
    <property type="match status" value="1"/>
</dbReference>
<comment type="similarity">
    <text evidence="1">Belongs to the bacterial solute-binding protein 5 family.</text>
</comment>
<name>A0ABW3STV7_9BACT</name>
<sequence length="575" mass="64992">MRKISLAFICCILFFTFCSQPERAPEEVRVRLEIDPDNLSPVSYNNGAALQIINLLFQSLLSADLGTDEIKPFLAAEMPGIVQQDSITLFTYTIREEATWSNGSPVTARDVTFTLKVLKAPLLNNESMKPQVEFIKDIRVDEQNDRQFTLVCAGFAPEMELLTGDYFILPAYLYDPENLLLHLRVADLSTDLSELENDEKLKAFAVKFNSPTFGREPKLLQGSAGYTLENWTNGQYLTLVRKKDWWGNTTSNTQHLTAIPERISFQVIPDITTSLLALKNRQLDVLENIPAAEFNQLKQDKSFLQDYALHAPDAYEFIYAGLNTRLPKFSDKRTRQAIAYLLDADNLIKVSQQGYATPTVGPIPPSVDQFYNTSLTPYRFSANKATALLKKAGWQQEQNGWYKTINGRKEQLTIEANYRAGNTSYENAAIVLQQNAAKLNIPVTVQSMENSLLSEKLKQHDFDLYFRSLSGNPFVFNFKPLFHSAYAVSGGLNYTGFGTPESDQILDQINSTVSSEAEKAKLLKRLQEILYEEAAFISLYYQKDRLAVHRRFGNLKVSGLKPNYDVSAFTLKEGK</sequence>
<dbReference type="RefSeq" id="WP_377529434.1">
    <property type="nucleotide sequence ID" value="NZ_JBHTLD010000156.1"/>
</dbReference>
<dbReference type="CDD" id="cd00995">
    <property type="entry name" value="PBP2_NikA_DppA_OppA_like"/>
    <property type="match status" value="1"/>
</dbReference>
<keyword evidence="6" id="KW-1185">Reference proteome</keyword>
<reference evidence="6" key="1">
    <citation type="journal article" date="2019" name="Int. J. Syst. Evol. Microbiol.">
        <title>The Global Catalogue of Microorganisms (GCM) 10K type strain sequencing project: providing services to taxonomists for standard genome sequencing and annotation.</title>
        <authorList>
            <consortium name="The Broad Institute Genomics Platform"/>
            <consortium name="The Broad Institute Genome Sequencing Center for Infectious Disease"/>
            <person name="Wu L."/>
            <person name="Ma J."/>
        </authorList>
    </citation>
    <scope>NUCLEOTIDE SEQUENCE [LARGE SCALE GENOMIC DNA]</scope>
    <source>
        <strain evidence="6">JCM 31319</strain>
    </source>
</reference>
<dbReference type="InterPro" id="IPR039424">
    <property type="entry name" value="SBP_5"/>
</dbReference>
<dbReference type="Gene3D" id="3.10.105.10">
    <property type="entry name" value="Dipeptide-binding Protein, Domain 3"/>
    <property type="match status" value="1"/>
</dbReference>
<keyword evidence="2" id="KW-0813">Transport</keyword>
<evidence type="ECO:0000259" key="4">
    <source>
        <dbReference type="Pfam" id="PF00496"/>
    </source>
</evidence>
<evidence type="ECO:0000313" key="5">
    <source>
        <dbReference type="EMBL" id="MFD1187591.1"/>
    </source>
</evidence>
<comment type="caution">
    <text evidence="5">The sequence shown here is derived from an EMBL/GenBank/DDBJ whole genome shotgun (WGS) entry which is preliminary data.</text>
</comment>
<accession>A0ABW3STV7</accession>
<dbReference type="PANTHER" id="PTHR30290:SF9">
    <property type="entry name" value="OLIGOPEPTIDE-BINDING PROTEIN APPA"/>
    <property type="match status" value="1"/>
</dbReference>
<gene>
    <name evidence="5" type="ORF">ACFQ2O_15345</name>
</gene>
<dbReference type="InterPro" id="IPR030678">
    <property type="entry name" value="Peptide/Ni-bd"/>
</dbReference>
<dbReference type="InterPro" id="IPR000914">
    <property type="entry name" value="SBP_5_dom"/>
</dbReference>
<keyword evidence="3" id="KW-0732">Signal</keyword>
<dbReference type="SUPFAM" id="SSF53850">
    <property type="entry name" value="Periplasmic binding protein-like II"/>
    <property type="match status" value="1"/>
</dbReference>
<dbReference type="PANTHER" id="PTHR30290">
    <property type="entry name" value="PERIPLASMIC BINDING COMPONENT OF ABC TRANSPORTER"/>
    <property type="match status" value="1"/>
</dbReference>
<evidence type="ECO:0000313" key="6">
    <source>
        <dbReference type="Proteomes" id="UP001597094"/>
    </source>
</evidence>
<dbReference type="EMBL" id="JBHTLD010000156">
    <property type="protein sequence ID" value="MFD1187591.1"/>
    <property type="molecule type" value="Genomic_DNA"/>
</dbReference>
<protein>
    <submittedName>
        <fullName evidence="5">ABC transporter substrate-binding protein</fullName>
    </submittedName>
</protein>
<evidence type="ECO:0000256" key="2">
    <source>
        <dbReference type="ARBA" id="ARBA00022448"/>
    </source>
</evidence>